<keyword evidence="1" id="KW-1133">Transmembrane helix</keyword>
<feature type="transmembrane region" description="Helical" evidence="1">
    <location>
        <begin position="64"/>
        <end position="81"/>
    </location>
</feature>
<dbReference type="RefSeq" id="WP_188857810.1">
    <property type="nucleotide sequence ID" value="NZ_BMOS01000017.1"/>
</dbReference>
<protein>
    <submittedName>
        <fullName evidence="3">Phosphatidylglycerophosphatase B</fullName>
    </submittedName>
</protein>
<dbReference type="PANTHER" id="PTHR14969:SF13">
    <property type="entry name" value="AT30094P"/>
    <property type="match status" value="1"/>
</dbReference>
<dbReference type="SUPFAM" id="SSF48317">
    <property type="entry name" value="Acid phosphatase/Vanadium-dependent haloperoxidase"/>
    <property type="match status" value="1"/>
</dbReference>
<dbReference type="InterPro" id="IPR000326">
    <property type="entry name" value="PAP2/HPO"/>
</dbReference>
<keyword evidence="1" id="KW-0472">Membrane</keyword>
<accession>A0A917Y168</accession>
<dbReference type="Pfam" id="PF01569">
    <property type="entry name" value="PAP2"/>
    <property type="match status" value="1"/>
</dbReference>
<feature type="domain" description="Phosphatidic acid phosphatase type 2/haloperoxidase" evidence="2">
    <location>
        <begin position="85"/>
        <end position="199"/>
    </location>
</feature>
<dbReference type="CDD" id="cd03392">
    <property type="entry name" value="PAP2_like_2"/>
    <property type="match status" value="1"/>
</dbReference>
<feature type="transmembrane region" description="Helical" evidence="1">
    <location>
        <begin position="128"/>
        <end position="145"/>
    </location>
</feature>
<dbReference type="EMBL" id="BMOS01000017">
    <property type="protein sequence ID" value="GGN60619.1"/>
    <property type="molecule type" value="Genomic_DNA"/>
</dbReference>
<dbReference type="InterPro" id="IPR036938">
    <property type="entry name" value="PAP2/HPO_sf"/>
</dbReference>
<keyword evidence="4" id="KW-1185">Reference proteome</keyword>
<evidence type="ECO:0000256" key="1">
    <source>
        <dbReference type="SAM" id="Phobius"/>
    </source>
</evidence>
<organism evidence="3 4">
    <name type="scientific">Oceanobacillus indicireducens</name>
    <dbReference type="NCBI Taxonomy" id="1004261"/>
    <lineage>
        <taxon>Bacteria</taxon>
        <taxon>Bacillati</taxon>
        <taxon>Bacillota</taxon>
        <taxon>Bacilli</taxon>
        <taxon>Bacillales</taxon>
        <taxon>Bacillaceae</taxon>
        <taxon>Oceanobacillus</taxon>
    </lineage>
</organism>
<reference evidence="3" key="1">
    <citation type="journal article" date="2014" name="Int. J. Syst. Evol. Microbiol.">
        <title>Complete genome sequence of Corynebacterium casei LMG S-19264T (=DSM 44701T), isolated from a smear-ripened cheese.</title>
        <authorList>
            <consortium name="US DOE Joint Genome Institute (JGI-PGF)"/>
            <person name="Walter F."/>
            <person name="Albersmeier A."/>
            <person name="Kalinowski J."/>
            <person name="Ruckert C."/>
        </authorList>
    </citation>
    <scope>NUCLEOTIDE SEQUENCE</scope>
    <source>
        <strain evidence="3">JCM 17251</strain>
    </source>
</reference>
<dbReference type="SMART" id="SM00014">
    <property type="entry name" value="acidPPc"/>
    <property type="match status" value="1"/>
</dbReference>
<sequence>MKARKNILFVIFVALILITGIWVLQLSQGKMPYLDQITRRFVDSLGQSFLLEPFQLITHLGSSFFLYPFVAIVTILLFIWFKHWLPAFFFGGGIYLTHKVNEVIKLFVTRERPSISVSLNAEGYSFPSGHAMLSIVCYGLLAYFITRQLKSKRLILTVQIACGILILLIGISRYIINVHYLTDVFAGFIIGFLLLIGFIFLYERLIKKVSPSKD</sequence>
<keyword evidence="1" id="KW-0812">Transmembrane</keyword>
<dbReference type="AlphaFoldDB" id="A0A917Y168"/>
<feature type="transmembrane region" description="Helical" evidence="1">
    <location>
        <begin position="182"/>
        <end position="202"/>
    </location>
</feature>
<feature type="transmembrane region" description="Helical" evidence="1">
    <location>
        <begin position="7"/>
        <end position="24"/>
    </location>
</feature>
<feature type="transmembrane region" description="Helical" evidence="1">
    <location>
        <begin position="88"/>
        <end position="108"/>
    </location>
</feature>
<evidence type="ECO:0000313" key="3">
    <source>
        <dbReference type="EMBL" id="GGN60619.1"/>
    </source>
</evidence>
<dbReference type="Gene3D" id="1.20.144.10">
    <property type="entry name" value="Phosphatidic acid phosphatase type 2/haloperoxidase"/>
    <property type="match status" value="1"/>
</dbReference>
<reference evidence="3" key="2">
    <citation type="submission" date="2020-09" db="EMBL/GenBank/DDBJ databases">
        <authorList>
            <person name="Sun Q."/>
            <person name="Ohkuma M."/>
        </authorList>
    </citation>
    <scope>NUCLEOTIDE SEQUENCE</scope>
    <source>
        <strain evidence="3">JCM 17251</strain>
    </source>
</reference>
<proteinExistence type="predicted"/>
<gene>
    <name evidence="3" type="ORF">GCM10007971_24730</name>
</gene>
<dbReference type="PANTHER" id="PTHR14969">
    <property type="entry name" value="SPHINGOSINE-1-PHOSPHATE PHOSPHOHYDROLASE"/>
    <property type="match status" value="1"/>
</dbReference>
<evidence type="ECO:0000259" key="2">
    <source>
        <dbReference type="SMART" id="SM00014"/>
    </source>
</evidence>
<name>A0A917Y168_9BACI</name>
<comment type="caution">
    <text evidence="3">The sequence shown here is derived from an EMBL/GenBank/DDBJ whole genome shotgun (WGS) entry which is preliminary data.</text>
</comment>
<feature type="transmembrane region" description="Helical" evidence="1">
    <location>
        <begin position="154"/>
        <end position="176"/>
    </location>
</feature>
<dbReference type="Proteomes" id="UP000624041">
    <property type="component" value="Unassembled WGS sequence"/>
</dbReference>
<evidence type="ECO:0000313" key="4">
    <source>
        <dbReference type="Proteomes" id="UP000624041"/>
    </source>
</evidence>